<protein>
    <submittedName>
        <fullName evidence="2">Transcriptional regulator</fullName>
    </submittedName>
</protein>
<dbReference type="PANTHER" id="PTHR12461:SF105">
    <property type="entry name" value="HYPOXIA-INDUCIBLE FACTOR 1-ALPHA INHIBITOR"/>
    <property type="match status" value="1"/>
</dbReference>
<gene>
    <name evidence="2" type="ORF">AQZ52_14935</name>
</gene>
<accession>A0A117USP1</accession>
<dbReference type="Proteomes" id="UP000058012">
    <property type="component" value="Unassembled WGS sequence"/>
</dbReference>
<evidence type="ECO:0000313" key="2">
    <source>
        <dbReference type="EMBL" id="KUR70156.1"/>
    </source>
</evidence>
<evidence type="ECO:0000313" key="3">
    <source>
        <dbReference type="Proteomes" id="UP000058012"/>
    </source>
</evidence>
<feature type="domain" description="JmjC" evidence="1">
    <location>
        <begin position="86"/>
        <end position="247"/>
    </location>
</feature>
<dbReference type="PROSITE" id="PS51184">
    <property type="entry name" value="JMJC"/>
    <property type="match status" value="1"/>
</dbReference>
<organism evidence="2 3">
    <name type="scientific">Novosphingobium fuchskuhlense</name>
    <dbReference type="NCBI Taxonomy" id="1117702"/>
    <lineage>
        <taxon>Bacteria</taxon>
        <taxon>Pseudomonadati</taxon>
        <taxon>Pseudomonadota</taxon>
        <taxon>Alphaproteobacteria</taxon>
        <taxon>Sphingomonadales</taxon>
        <taxon>Sphingomonadaceae</taxon>
        <taxon>Novosphingobium</taxon>
    </lineage>
</organism>
<proteinExistence type="predicted"/>
<dbReference type="SMART" id="SM00558">
    <property type="entry name" value="JmjC"/>
    <property type="match status" value="1"/>
</dbReference>
<dbReference type="STRING" id="1117702.AQZ52_14935"/>
<dbReference type="RefSeq" id="WP_067912701.1">
    <property type="nucleotide sequence ID" value="NZ_KQ954246.1"/>
</dbReference>
<dbReference type="InterPro" id="IPR003347">
    <property type="entry name" value="JmjC_dom"/>
</dbReference>
<dbReference type="Gene3D" id="2.60.120.650">
    <property type="entry name" value="Cupin"/>
    <property type="match status" value="1"/>
</dbReference>
<reference evidence="2 3" key="1">
    <citation type="submission" date="2015-10" db="EMBL/GenBank/DDBJ databases">
        <title>Draft genome sequence of Novosphingobium fuchskuhlense DSM 25065 isolated from a surface water sample of the southwest basin of Lake Grosse Fuchskuhle.</title>
        <authorList>
            <person name="Ruckert C."/>
            <person name="Winkler A."/>
            <person name="Glaeser J."/>
            <person name="Grossart H.-P."/>
            <person name="Kalinowski J."/>
            <person name="Glaeser S."/>
        </authorList>
    </citation>
    <scope>NUCLEOTIDE SEQUENCE [LARGE SCALE GENOMIC DNA]</scope>
    <source>
        <strain evidence="2 3">FNE08-7</strain>
    </source>
</reference>
<dbReference type="EMBL" id="LLZS01000009">
    <property type="protein sequence ID" value="KUR70156.1"/>
    <property type="molecule type" value="Genomic_DNA"/>
</dbReference>
<dbReference type="SUPFAM" id="SSF51197">
    <property type="entry name" value="Clavaminate synthase-like"/>
    <property type="match status" value="1"/>
</dbReference>
<dbReference type="OrthoDB" id="3776825at2"/>
<keyword evidence="3" id="KW-1185">Reference proteome</keyword>
<comment type="caution">
    <text evidence="2">The sequence shown here is derived from an EMBL/GenBank/DDBJ whole genome shotgun (WGS) entry which is preliminary data.</text>
</comment>
<sequence>MSDTVFEREARTAFAAAYPEVPHRLTHGLRGHPLLTLDALAALAEALPEGSREYNRADLPVGLNGVVPPSNGLGIGETIRRIGETGSWAALKNIEQVPTYRELLQALLEELRPAIEARTGAMLRPQGFVFITSPGGVTPYHFDPEHNILLHLAGVKTMTLFPQGDPRYAPDETHETYHTGGGRELFWREDMARGGTEWKLRPGEALYVPVMAPHYVRNGPSSAISLSITWRSEWSFAEADARAFNAVLRRMGLRPRAPGRWPVDNRLKAAGWRVLRRLPGAG</sequence>
<name>A0A117USP1_9SPHN</name>
<dbReference type="AlphaFoldDB" id="A0A117USP1"/>
<evidence type="ECO:0000259" key="1">
    <source>
        <dbReference type="PROSITE" id="PS51184"/>
    </source>
</evidence>
<dbReference type="PANTHER" id="PTHR12461">
    <property type="entry name" value="HYPOXIA-INDUCIBLE FACTOR 1 ALPHA INHIBITOR-RELATED"/>
    <property type="match status" value="1"/>
</dbReference>